<gene>
    <name evidence="1" type="ORF">G3I39_03600</name>
</gene>
<proteinExistence type="predicted"/>
<dbReference type="EMBL" id="JAAGME010000192">
    <property type="protein sequence ID" value="NEB66159.1"/>
    <property type="molecule type" value="Genomic_DNA"/>
</dbReference>
<reference evidence="1 2" key="1">
    <citation type="submission" date="2020-01" db="EMBL/GenBank/DDBJ databases">
        <title>Insect and environment-associated Actinomycetes.</title>
        <authorList>
            <person name="Currrie C."/>
            <person name="Chevrette M."/>
            <person name="Carlson C."/>
            <person name="Stubbendieck R."/>
            <person name="Wendt-Pienkowski E."/>
        </authorList>
    </citation>
    <scope>NUCLEOTIDE SEQUENCE [LARGE SCALE GENOMIC DNA]</scope>
    <source>
        <strain evidence="1 2">SID14438</strain>
    </source>
</reference>
<dbReference type="AlphaFoldDB" id="A0A6N9V507"/>
<evidence type="ECO:0008006" key="3">
    <source>
        <dbReference type="Google" id="ProtNLM"/>
    </source>
</evidence>
<organism evidence="1 2">
    <name type="scientific">Streptomyces microflavus</name>
    <name type="common">Streptomyces lipmanii</name>
    <dbReference type="NCBI Taxonomy" id="1919"/>
    <lineage>
        <taxon>Bacteria</taxon>
        <taxon>Bacillati</taxon>
        <taxon>Actinomycetota</taxon>
        <taxon>Actinomycetes</taxon>
        <taxon>Kitasatosporales</taxon>
        <taxon>Streptomycetaceae</taxon>
        <taxon>Streptomyces</taxon>
    </lineage>
</organism>
<protein>
    <recommendedName>
        <fullName evidence="3">DUF1963 domain-containing protein</fullName>
    </recommendedName>
</protein>
<evidence type="ECO:0000313" key="2">
    <source>
        <dbReference type="Proteomes" id="UP000471648"/>
    </source>
</evidence>
<name>A0A6N9V507_STRMI</name>
<evidence type="ECO:0000313" key="1">
    <source>
        <dbReference type="EMBL" id="NEB66159.1"/>
    </source>
</evidence>
<comment type="caution">
    <text evidence="1">The sequence shown here is derived from an EMBL/GenBank/DDBJ whole genome shotgun (WGS) entry which is preliminary data.</text>
</comment>
<dbReference type="Proteomes" id="UP000471648">
    <property type="component" value="Unassembled WGS sequence"/>
</dbReference>
<dbReference type="InterPro" id="IPR035948">
    <property type="entry name" value="YwqG-like_sf"/>
</dbReference>
<dbReference type="SUPFAM" id="SSF103032">
    <property type="entry name" value="Hypothetical protein YwqG"/>
    <property type="match status" value="1"/>
</dbReference>
<accession>A0A6N9V507</accession>
<sequence>MSEARPRLPRMPQTLMIYDGTTGETAPGLRTGGIPLVPVGFSWPRCATCEGAMQFLAQLPVDEGTVAVFICANDPGLCEEWDPFDGGNRAYLFPSAISGGLVPATVPAEGETRLGAVSAVRTVTVDEDTYDDARSAYAELCGRGRAVLGSLGGEPDWYYADRVPNCPECEKPMTFVAHLEEGNETATAANYGGGLGYVLTCAPCTWAIFLTQS</sequence>